<dbReference type="Proteomes" id="UP001596524">
    <property type="component" value="Unassembled WGS sequence"/>
</dbReference>
<evidence type="ECO:0000313" key="3">
    <source>
        <dbReference type="Proteomes" id="UP001596524"/>
    </source>
</evidence>
<keyword evidence="3" id="KW-1185">Reference proteome</keyword>
<evidence type="ECO:0000313" key="2">
    <source>
        <dbReference type="EMBL" id="MFC7360061.1"/>
    </source>
</evidence>
<accession>A0ABW2MYE2</accession>
<feature type="region of interest" description="Disordered" evidence="1">
    <location>
        <begin position="1"/>
        <end position="163"/>
    </location>
</feature>
<feature type="compositionally biased region" description="Basic and acidic residues" evidence="1">
    <location>
        <begin position="11"/>
        <end position="23"/>
    </location>
</feature>
<feature type="compositionally biased region" description="Basic and acidic residues" evidence="1">
    <location>
        <begin position="143"/>
        <end position="159"/>
    </location>
</feature>
<reference evidence="3" key="1">
    <citation type="journal article" date="2019" name="Int. J. Syst. Evol. Microbiol.">
        <title>The Global Catalogue of Microorganisms (GCM) 10K type strain sequencing project: providing services to taxonomists for standard genome sequencing and annotation.</title>
        <authorList>
            <consortium name="The Broad Institute Genomics Platform"/>
            <consortium name="The Broad Institute Genome Sequencing Center for Infectious Disease"/>
            <person name="Wu L."/>
            <person name="Ma J."/>
        </authorList>
    </citation>
    <scope>NUCLEOTIDE SEQUENCE [LARGE SCALE GENOMIC DNA]</scope>
    <source>
        <strain evidence="3">FCH27</strain>
    </source>
</reference>
<organism evidence="2 3">
    <name type="scientific">Nocardioides astragali</name>
    <dbReference type="NCBI Taxonomy" id="1776736"/>
    <lineage>
        <taxon>Bacteria</taxon>
        <taxon>Bacillati</taxon>
        <taxon>Actinomycetota</taxon>
        <taxon>Actinomycetes</taxon>
        <taxon>Propionibacteriales</taxon>
        <taxon>Nocardioidaceae</taxon>
        <taxon>Nocardioides</taxon>
    </lineage>
</organism>
<dbReference type="RefSeq" id="WP_255890675.1">
    <property type="nucleotide sequence ID" value="NZ_JAFMZM010000003.1"/>
</dbReference>
<name>A0ABW2MYE2_9ACTN</name>
<dbReference type="EMBL" id="JBHTCH010000005">
    <property type="protein sequence ID" value="MFC7360061.1"/>
    <property type="molecule type" value="Genomic_DNA"/>
</dbReference>
<protein>
    <submittedName>
        <fullName evidence="2">Uncharacterized protein</fullName>
    </submittedName>
</protein>
<feature type="compositionally biased region" description="Basic and acidic residues" evidence="1">
    <location>
        <begin position="88"/>
        <end position="133"/>
    </location>
</feature>
<comment type="caution">
    <text evidence="2">The sequence shown here is derived from an EMBL/GenBank/DDBJ whole genome shotgun (WGS) entry which is preliminary data.</text>
</comment>
<sequence>MATAAAASAGRQHDPAPARTVDRWRRRARGAVVEAVQPPQRGGRDDGGDQRRDEVQRTGARAQHGEHFGDAGEPDDDEQADGLAPSADDARDGRQHQDDRHDRAHEDGFVRGAELPDRPLLERRGRQVDDGGAHRQHRRRGRHGECGDEVGGRETDDGGQHTVPRMAERAPPGVLVGGLHVGCSEWEWPRMARARTTTGKWCGIMRT</sequence>
<gene>
    <name evidence="2" type="ORF">ACFQO6_07235</name>
</gene>
<evidence type="ECO:0000256" key="1">
    <source>
        <dbReference type="SAM" id="MobiDB-lite"/>
    </source>
</evidence>
<proteinExistence type="predicted"/>
<feature type="compositionally biased region" description="Basic and acidic residues" evidence="1">
    <location>
        <begin position="42"/>
        <end position="56"/>
    </location>
</feature>